<dbReference type="SMART" id="SM00849">
    <property type="entry name" value="Lactamase_B"/>
    <property type="match status" value="1"/>
</dbReference>
<dbReference type="PATRIC" id="fig|1379.3.peg.1067"/>
<evidence type="ECO:0000313" key="7">
    <source>
        <dbReference type="Proteomes" id="UP000070355"/>
    </source>
</evidence>
<evidence type="ECO:0000259" key="5">
    <source>
        <dbReference type="SMART" id="SM00849"/>
    </source>
</evidence>
<comment type="cofactor">
    <cofactor evidence="1">
        <name>Zn(2+)</name>
        <dbReference type="ChEBI" id="CHEBI:29105"/>
    </cofactor>
</comment>
<dbReference type="PANTHER" id="PTHR46233">
    <property type="entry name" value="HYDROXYACYLGLUTATHIONE HYDROLASE GLOC"/>
    <property type="match status" value="1"/>
</dbReference>
<organism evidence="6 7">
    <name type="scientific">Gemella haemolysans</name>
    <dbReference type="NCBI Taxonomy" id="1379"/>
    <lineage>
        <taxon>Bacteria</taxon>
        <taxon>Bacillati</taxon>
        <taxon>Bacillota</taxon>
        <taxon>Bacilli</taxon>
        <taxon>Bacillales</taxon>
        <taxon>Gemellaceae</taxon>
        <taxon>Gemella</taxon>
    </lineage>
</organism>
<reference evidence="7" key="1">
    <citation type="submission" date="2016-01" db="EMBL/GenBank/DDBJ databases">
        <authorList>
            <person name="Mitreva M."/>
            <person name="Pepin K.H."/>
            <person name="Mihindukulasuriya K.A."/>
            <person name="Fulton R."/>
            <person name="Fronick C."/>
            <person name="O'Laughlin M."/>
            <person name="Miner T."/>
            <person name="Herter B."/>
            <person name="Rosa B.A."/>
            <person name="Cordes M."/>
            <person name="Tomlinson C."/>
            <person name="Wollam A."/>
            <person name="Palsikar V.B."/>
            <person name="Mardis E.R."/>
            <person name="Wilson R.K."/>
        </authorList>
    </citation>
    <scope>NUCLEOTIDE SEQUENCE [LARGE SCALE GENOMIC DNA]</scope>
    <source>
        <strain evidence="7">DNF01167</strain>
    </source>
</reference>
<dbReference type="OrthoDB" id="9802248at2"/>
<proteinExistence type="predicted"/>
<dbReference type="GO" id="GO:0046872">
    <property type="term" value="F:metal ion binding"/>
    <property type="evidence" value="ECO:0007669"/>
    <property type="project" value="UniProtKB-KW"/>
</dbReference>
<dbReference type="Gene3D" id="3.60.15.10">
    <property type="entry name" value="Ribonuclease Z/Hydroxyacylglutathione hydrolase-like"/>
    <property type="match status" value="1"/>
</dbReference>
<dbReference type="AlphaFoldDB" id="A0A133ZVW3"/>
<dbReference type="Proteomes" id="UP000070355">
    <property type="component" value="Unassembled WGS sequence"/>
</dbReference>
<dbReference type="InterPro" id="IPR001279">
    <property type="entry name" value="Metallo-B-lactamas"/>
</dbReference>
<name>A0A133ZVW3_9BACL</name>
<evidence type="ECO:0000313" key="6">
    <source>
        <dbReference type="EMBL" id="KXB59577.1"/>
    </source>
</evidence>
<comment type="caution">
    <text evidence="6">The sequence shown here is derived from an EMBL/GenBank/DDBJ whole genome shotgun (WGS) entry which is preliminary data.</text>
</comment>
<dbReference type="InterPro" id="IPR036866">
    <property type="entry name" value="RibonucZ/Hydroxyglut_hydro"/>
</dbReference>
<gene>
    <name evidence="6" type="ORF">HMPREF3186_01082</name>
</gene>
<evidence type="ECO:0000256" key="2">
    <source>
        <dbReference type="ARBA" id="ARBA00022723"/>
    </source>
</evidence>
<dbReference type="RefSeq" id="WP_060914235.1">
    <property type="nucleotide sequence ID" value="NZ_KQ959961.1"/>
</dbReference>
<dbReference type="SUPFAM" id="SSF56281">
    <property type="entry name" value="Metallo-hydrolase/oxidoreductase"/>
    <property type="match status" value="1"/>
</dbReference>
<evidence type="ECO:0000256" key="4">
    <source>
        <dbReference type="ARBA" id="ARBA00022833"/>
    </source>
</evidence>
<feature type="domain" description="Metallo-beta-lactamase" evidence="5">
    <location>
        <begin position="15"/>
        <end position="192"/>
    </location>
</feature>
<dbReference type="EMBL" id="LSDC01000070">
    <property type="protein sequence ID" value="KXB59577.1"/>
    <property type="molecule type" value="Genomic_DNA"/>
</dbReference>
<protein>
    <submittedName>
        <fullName evidence="6">Metallo-beta-lactamase domain protein</fullName>
    </submittedName>
</protein>
<accession>A0A133ZVW3</accession>
<dbReference type="CDD" id="cd06262">
    <property type="entry name" value="metallo-hydrolase-like_MBL-fold"/>
    <property type="match status" value="1"/>
</dbReference>
<dbReference type="InterPro" id="IPR051453">
    <property type="entry name" value="MBL_Glyoxalase_II"/>
</dbReference>
<evidence type="ECO:0000256" key="3">
    <source>
        <dbReference type="ARBA" id="ARBA00022801"/>
    </source>
</evidence>
<keyword evidence="3" id="KW-0378">Hydrolase</keyword>
<dbReference type="PANTHER" id="PTHR46233:SF3">
    <property type="entry name" value="HYDROXYACYLGLUTATHIONE HYDROLASE GLOC"/>
    <property type="match status" value="1"/>
</dbReference>
<dbReference type="GO" id="GO:0016787">
    <property type="term" value="F:hydrolase activity"/>
    <property type="evidence" value="ECO:0007669"/>
    <property type="project" value="UniProtKB-KW"/>
</dbReference>
<keyword evidence="2" id="KW-0479">Metal-binding</keyword>
<sequence length="209" mass="23555">MAKAEIKRIVMDMVDENCYIVYKDGRGVIVDPGEGFDRIQKAVDELNVKIEAILLTHAHFDHIMSLDECRKHYGVPVYISGHERDWLQNPDFNGSTLFRLRRPPMTDPAEFEFEENKKYEIAGLSFTVLPTPGHSPGGVSFDFGKFIVVGDALFRSGFGRYDLYGSDYDALKNSLGNVLFKLDGAKIVYPGHGDETTIERERSLNLIGC</sequence>
<dbReference type="STRING" id="1379.HMPREF3186_01082"/>
<keyword evidence="4" id="KW-0862">Zinc</keyword>
<evidence type="ECO:0000256" key="1">
    <source>
        <dbReference type="ARBA" id="ARBA00001947"/>
    </source>
</evidence>
<dbReference type="Pfam" id="PF00753">
    <property type="entry name" value="Lactamase_B"/>
    <property type="match status" value="1"/>
</dbReference>